<organism evidence="3 4">
    <name type="scientific">Camelina sativa</name>
    <name type="common">False flax</name>
    <name type="synonym">Myagrum sativum</name>
    <dbReference type="NCBI Taxonomy" id="90675"/>
    <lineage>
        <taxon>Eukaryota</taxon>
        <taxon>Viridiplantae</taxon>
        <taxon>Streptophyta</taxon>
        <taxon>Embryophyta</taxon>
        <taxon>Tracheophyta</taxon>
        <taxon>Spermatophyta</taxon>
        <taxon>Magnoliopsida</taxon>
        <taxon>eudicotyledons</taxon>
        <taxon>Gunneridae</taxon>
        <taxon>Pentapetalae</taxon>
        <taxon>rosids</taxon>
        <taxon>malvids</taxon>
        <taxon>Brassicales</taxon>
        <taxon>Brassicaceae</taxon>
        <taxon>Camelineae</taxon>
        <taxon>Camelina</taxon>
    </lineage>
</organism>
<dbReference type="PANTHER" id="PTHR31900:SF34">
    <property type="entry name" value="EMB|CAB62440.1-RELATED"/>
    <property type="match status" value="1"/>
</dbReference>
<evidence type="ECO:0000256" key="1">
    <source>
        <dbReference type="SAM" id="MobiDB-lite"/>
    </source>
</evidence>
<accession>A0ABM0TTT6</accession>
<feature type="domain" description="F-box" evidence="2">
    <location>
        <begin position="31"/>
        <end position="67"/>
    </location>
</feature>
<sequence>MLASGNSKNLKSVTGIMEQEQHERNRGVVKEDLISELPEELLLHILSSLPTKRVIATSVLSKRWRSLWKMVPKLEFNSNFHYTHQFSENVGRTLFSHKAPVLESFHLKVSGRYSQSRACDEIDIGVWTEIAFERHVRELVLELCSERCVRFPISMFSFSTTLETLILKYSVLVDVPSPVCMKSLRTLHLESVDFKDSESIRNLISGCPNLEELVIYQCYRKDVVLTFTIVAPFLKRLVITDYFVGSENGGYVINAPSLKYLTLKGVSHYGCCLIENVPMLVEAKIREVSYIANENIVGSLTSVKRLFLDVSPLEIKFPTDSIFYQLVHLKMHTRREEWWNLLMLMLNSSPKLQFLKLTDEKRKFRKRGLVGRKWIEPKNVPECLLPHLKMFVWTRYRWESELEKEVATYILKNARQLKNASFSRRPIHSKEHHKLEERCKMVKELDGVVRASSSCHLVFVVDSVE</sequence>
<dbReference type="CDD" id="cd22160">
    <property type="entry name" value="F-box_AtFBL13-like"/>
    <property type="match status" value="1"/>
</dbReference>
<name>A0ABM0TTT6_CAMSA</name>
<feature type="region of interest" description="Disordered" evidence="1">
    <location>
        <begin position="1"/>
        <end position="24"/>
    </location>
</feature>
<dbReference type="InterPro" id="IPR001810">
    <property type="entry name" value="F-box_dom"/>
</dbReference>
<dbReference type="Proteomes" id="UP000694864">
    <property type="component" value="Chromosome 9"/>
</dbReference>
<dbReference type="SMART" id="SM00579">
    <property type="entry name" value="FBD"/>
    <property type="match status" value="1"/>
</dbReference>
<proteinExistence type="predicted"/>
<dbReference type="SUPFAM" id="SSF52058">
    <property type="entry name" value="L domain-like"/>
    <property type="match status" value="1"/>
</dbReference>
<dbReference type="Gene3D" id="1.20.1280.50">
    <property type="match status" value="1"/>
</dbReference>
<dbReference type="RefSeq" id="XP_010431290.2">
    <property type="nucleotide sequence ID" value="XM_010432988.2"/>
</dbReference>
<reference evidence="4" key="2">
    <citation type="submission" date="2025-08" db="UniProtKB">
        <authorList>
            <consortium name="RefSeq"/>
        </authorList>
    </citation>
    <scope>IDENTIFICATION</scope>
    <source>
        <tissue evidence="4">Leaf</tissue>
    </source>
</reference>
<evidence type="ECO:0000313" key="3">
    <source>
        <dbReference type="Proteomes" id="UP000694864"/>
    </source>
</evidence>
<feature type="compositionally biased region" description="Polar residues" evidence="1">
    <location>
        <begin position="1"/>
        <end position="12"/>
    </location>
</feature>
<gene>
    <name evidence="4" type="primary">LOC104715596</name>
</gene>
<dbReference type="PROSITE" id="PS50181">
    <property type="entry name" value="FBOX"/>
    <property type="match status" value="1"/>
</dbReference>
<protein>
    <submittedName>
        <fullName evidence="4">F-box/FBD/LRR-repeat protein At3g52680-like</fullName>
    </submittedName>
</protein>
<evidence type="ECO:0000259" key="2">
    <source>
        <dbReference type="PROSITE" id="PS50181"/>
    </source>
</evidence>
<dbReference type="InterPro" id="IPR050232">
    <property type="entry name" value="FBL13/AtMIF1-like"/>
</dbReference>
<dbReference type="SUPFAM" id="SSF81383">
    <property type="entry name" value="F-box domain"/>
    <property type="match status" value="1"/>
</dbReference>
<dbReference type="InterPro" id="IPR055411">
    <property type="entry name" value="LRR_FXL15/At3g58940/PEG3-like"/>
</dbReference>
<dbReference type="InterPro" id="IPR053781">
    <property type="entry name" value="F-box_AtFBL13-like"/>
</dbReference>
<dbReference type="Pfam" id="PF24758">
    <property type="entry name" value="LRR_At5g56370"/>
    <property type="match status" value="1"/>
</dbReference>
<dbReference type="InterPro" id="IPR006566">
    <property type="entry name" value="FBD"/>
</dbReference>
<dbReference type="Pfam" id="PF08387">
    <property type="entry name" value="FBD"/>
    <property type="match status" value="1"/>
</dbReference>
<dbReference type="SMART" id="SM00256">
    <property type="entry name" value="FBOX"/>
    <property type="match status" value="1"/>
</dbReference>
<dbReference type="InterPro" id="IPR032675">
    <property type="entry name" value="LRR_dom_sf"/>
</dbReference>
<evidence type="ECO:0000313" key="4">
    <source>
        <dbReference type="RefSeq" id="XP_010431290.2"/>
    </source>
</evidence>
<dbReference type="InterPro" id="IPR036047">
    <property type="entry name" value="F-box-like_dom_sf"/>
</dbReference>
<reference evidence="3" key="1">
    <citation type="journal article" date="2014" name="Nat. Commun.">
        <title>The emerging biofuel crop Camelina sativa retains a highly undifferentiated hexaploid genome structure.</title>
        <authorList>
            <person name="Kagale S."/>
            <person name="Koh C."/>
            <person name="Nixon J."/>
            <person name="Bollina V."/>
            <person name="Clarke W.E."/>
            <person name="Tuteja R."/>
            <person name="Spillane C."/>
            <person name="Robinson S.J."/>
            <person name="Links M.G."/>
            <person name="Clarke C."/>
            <person name="Higgins E.E."/>
            <person name="Huebert T."/>
            <person name="Sharpe A.G."/>
            <person name="Parkin I.A."/>
        </authorList>
    </citation>
    <scope>NUCLEOTIDE SEQUENCE [LARGE SCALE GENOMIC DNA]</scope>
    <source>
        <strain evidence="3">cv. DH55</strain>
    </source>
</reference>
<dbReference type="PANTHER" id="PTHR31900">
    <property type="entry name" value="F-BOX/RNI SUPERFAMILY PROTEIN-RELATED"/>
    <property type="match status" value="1"/>
</dbReference>
<dbReference type="GeneID" id="104715596"/>
<keyword evidence="3" id="KW-1185">Reference proteome</keyword>
<dbReference type="Gene3D" id="3.80.10.10">
    <property type="entry name" value="Ribonuclease Inhibitor"/>
    <property type="match status" value="1"/>
</dbReference>
<dbReference type="Pfam" id="PF00646">
    <property type="entry name" value="F-box"/>
    <property type="match status" value="1"/>
</dbReference>